<dbReference type="InterPro" id="IPR050203">
    <property type="entry name" value="Trp-tRNA_synthetase"/>
</dbReference>
<feature type="region of interest" description="Disordered" evidence="10">
    <location>
        <begin position="46"/>
        <end position="74"/>
    </location>
</feature>
<dbReference type="GO" id="GO:0070183">
    <property type="term" value="P:mitochondrial tryptophanyl-tRNA aminoacylation"/>
    <property type="evidence" value="ECO:0007669"/>
    <property type="project" value="TreeGrafter"/>
</dbReference>
<dbReference type="OrthoDB" id="15808at2759"/>
<evidence type="ECO:0000256" key="6">
    <source>
        <dbReference type="ARBA" id="ARBA00022917"/>
    </source>
</evidence>
<dbReference type="EMBL" id="UZAF01006807">
    <property type="protein sequence ID" value="VDO16887.1"/>
    <property type="molecule type" value="Genomic_DNA"/>
</dbReference>
<keyword evidence="7 9" id="KW-0030">Aminoacyl-tRNA synthetase</keyword>
<dbReference type="Gene3D" id="1.10.240.10">
    <property type="entry name" value="Tyrosyl-Transfer RNA Synthetase"/>
    <property type="match status" value="1"/>
</dbReference>
<keyword evidence="12" id="KW-1185">Reference proteome</keyword>
<dbReference type="SUPFAM" id="SSF52374">
    <property type="entry name" value="Nucleotidylyl transferase"/>
    <property type="match status" value="1"/>
</dbReference>
<organism evidence="13">
    <name type="scientific">Haemonchus placei</name>
    <name type="common">Barber's pole worm</name>
    <dbReference type="NCBI Taxonomy" id="6290"/>
    <lineage>
        <taxon>Eukaryota</taxon>
        <taxon>Metazoa</taxon>
        <taxon>Ecdysozoa</taxon>
        <taxon>Nematoda</taxon>
        <taxon>Chromadorea</taxon>
        <taxon>Rhabditida</taxon>
        <taxon>Rhabditina</taxon>
        <taxon>Rhabditomorpha</taxon>
        <taxon>Strongyloidea</taxon>
        <taxon>Trichostrongylidae</taxon>
        <taxon>Haemonchus</taxon>
    </lineage>
</organism>
<evidence type="ECO:0000313" key="12">
    <source>
        <dbReference type="Proteomes" id="UP000268014"/>
    </source>
</evidence>
<dbReference type="Pfam" id="PF00579">
    <property type="entry name" value="tRNA-synt_1b"/>
    <property type="match status" value="1"/>
</dbReference>
<accession>A0A0N4VZS6</accession>
<dbReference type="InterPro" id="IPR002306">
    <property type="entry name" value="Trp-tRNA-ligase"/>
</dbReference>
<dbReference type="PRINTS" id="PR01039">
    <property type="entry name" value="TRNASYNTHTRP"/>
</dbReference>
<dbReference type="InterPro" id="IPR002305">
    <property type="entry name" value="aa-tRNA-synth_Ic"/>
</dbReference>
<keyword evidence="5 9" id="KW-0067">ATP-binding</keyword>
<evidence type="ECO:0000313" key="13">
    <source>
        <dbReference type="WBParaSite" id="HPLM_0000280001-mRNA-1"/>
    </source>
</evidence>
<dbReference type="GO" id="GO:0005759">
    <property type="term" value="C:mitochondrial matrix"/>
    <property type="evidence" value="ECO:0007669"/>
    <property type="project" value="TreeGrafter"/>
</dbReference>
<dbReference type="WBParaSite" id="HPLM_0000280001-mRNA-1">
    <property type="protein sequence ID" value="HPLM_0000280001-mRNA-1"/>
    <property type="gene ID" value="HPLM_0000280001"/>
</dbReference>
<evidence type="ECO:0000256" key="9">
    <source>
        <dbReference type="RuleBase" id="RU363036"/>
    </source>
</evidence>
<dbReference type="GO" id="GO:0004830">
    <property type="term" value="F:tryptophan-tRNA ligase activity"/>
    <property type="evidence" value="ECO:0007669"/>
    <property type="project" value="UniProtKB-EC"/>
</dbReference>
<reference evidence="13" key="1">
    <citation type="submission" date="2017-02" db="UniProtKB">
        <authorList>
            <consortium name="WormBaseParasite"/>
        </authorList>
    </citation>
    <scope>IDENTIFICATION</scope>
</reference>
<dbReference type="InterPro" id="IPR014729">
    <property type="entry name" value="Rossmann-like_a/b/a_fold"/>
</dbReference>
<evidence type="ECO:0000256" key="5">
    <source>
        <dbReference type="ARBA" id="ARBA00022840"/>
    </source>
</evidence>
<feature type="compositionally biased region" description="Basic and acidic residues" evidence="10">
    <location>
        <begin position="52"/>
        <end position="73"/>
    </location>
</feature>
<proteinExistence type="inferred from homology"/>
<evidence type="ECO:0000256" key="2">
    <source>
        <dbReference type="ARBA" id="ARBA00013161"/>
    </source>
</evidence>
<dbReference type="PANTHER" id="PTHR43766:SF1">
    <property type="entry name" value="TRYPTOPHAN--TRNA LIGASE, MITOCHONDRIAL"/>
    <property type="match status" value="1"/>
</dbReference>
<evidence type="ECO:0000256" key="3">
    <source>
        <dbReference type="ARBA" id="ARBA00022598"/>
    </source>
</evidence>
<evidence type="ECO:0000256" key="4">
    <source>
        <dbReference type="ARBA" id="ARBA00022741"/>
    </source>
</evidence>
<comment type="similarity">
    <text evidence="1 9">Belongs to the class-I aminoacyl-tRNA synthetase family.</text>
</comment>
<keyword evidence="3 9" id="KW-0436">Ligase</keyword>
<keyword evidence="6 9" id="KW-0648">Protein biosynthesis</keyword>
<dbReference type="GO" id="GO:0005524">
    <property type="term" value="F:ATP binding"/>
    <property type="evidence" value="ECO:0007669"/>
    <property type="project" value="UniProtKB-KW"/>
</dbReference>
<name>A0A0N4VZS6_HAEPC</name>
<reference evidence="11 12" key="2">
    <citation type="submission" date="2018-11" db="EMBL/GenBank/DDBJ databases">
        <authorList>
            <consortium name="Pathogen Informatics"/>
        </authorList>
    </citation>
    <scope>NUCLEOTIDE SEQUENCE [LARGE SCALE GENOMIC DNA]</scope>
    <source>
        <strain evidence="11 12">MHpl1</strain>
    </source>
</reference>
<evidence type="ECO:0000256" key="1">
    <source>
        <dbReference type="ARBA" id="ARBA00005594"/>
    </source>
</evidence>
<gene>
    <name evidence="11" type="ORF">HPLM_LOCUS2795</name>
</gene>
<evidence type="ECO:0000313" key="11">
    <source>
        <dbReference type="EMBL" id="VDO16887.1"/>
    </source>
</evidence>
<evidence type="ECO:0000256" key="8">
    <source>
        <dbReference type="ARBA" id="ARBA00030268"/>
    </source>
</evidence>
<dbReference type="STRING" id="6290.A0A0N4VZS6"/>
<evidence type="ECO:0000256" key="7">
    <source>
        <dbReference type="ARBA" id="ARBA00023146"/>
    </source>
</evidence>
<keyword evidence="4 9" id="KW-0547">Nucleotide-binding</keyword>
<evidence type="ECO:0000256" key="10">
    <source>
        <dbReference type="SAM" id="MobiDB-lite"/>
    </source>
</evidence>
<dbReference type="EC" id="6.1.1.2" evidence="2"/>
<protein>
    <recommendedName>
        <fullName evidence="2">tryptophan--tRNA ligase</fullName>
        <ecNumber evidence="2">6.1.1.2</ecNumber>
    </recommendedName>
    <alternativeName>
        <fullName evidence="8">Tryptophanyl-tRNA synthetase</fullName>
    </alternativeName>
</protein>
<dbReference type="Proteomes" id="UP000268014">
    <property type="component" value="Unassembled WGS sequence"/>
</dbReference>
<dbReference type="PANTHER" id="PTHR43766">
    <property type="entry name" value="TRYPTOPHAN--TRNA LIGASE, MITOCHONDRIAL"/>
    <property type="match status" value="1"/>
</dbReference>
<dbReference type="Gene3D" id="3.40.50.620">
    <property type="entry name" value="HUPs"/>
    <property type="match status" value="1"/>
</dbReference>
<sequence length="126" mass="14480">MFKATHVPVGADQAQHMNLLADLSGHFNMFYKTSFFPRPKQVVQPAASRLRSLRDPSKKMSKSEKSERSRLEINDSAEEIEEKCRKAVSDFESRLSYDRETRAAISNLVRETLNPLSTPTTKFRNF</sequence>
<dbReference type="AlphaFoldDB" id="A0A0N4VZS6"/>